<gene>
    <name evidence="2" type="ORF">OHM77_09395</name>
</gene>
<evidence type="ECO:0000313" key="2">
    <source>
        <dbReference type="EMBL" id="WIM04912.1"/>
    </source>
</evidence>
<feature type="transmembrane region" description="Helical" evidence="1">
    <location>
        <begin position="87"/>
        <end position="110"/>
    </location>
</feature>
<keyword evidence="1" id="KW-1133">Transmembrane helix</keyword>
<feature type="transmembrane region" description="Helical" evidence="1">
    <location>
        <begin position="47"/>
        <end position="66"/>
    </location>
</feature>
<organism evidence="2">
    <name type="scientific">Candidatus Nitricoxidivorans perseverans</name>
    <dbReference type="NCBI Taxonomy" id="2975601"/>
    <lineage>
        <taxon>Bacteria</taxon>
        <taxon>Pseudomonadati</taxon>
        <taxon>Pseudomonadota</taxon>
        <taxon>Betaproteobacteria</taxon>
        <taxon>Nitrosomonadales</taxon>
        <taxon>Sterolibacteriaceae</taxon>
        <taxon>Candidatus Nitricoxidivorans</taxon>
    </lineage>
</organism>
<name>A0AA49FJH4_9PROT</name>
<dbReference type="KEGG" id="npv:OHM77_09395"/>
<dbReference type="PANTHER" id="PTHR42709">
    <property type="entry name" value="ALKALINE PHOSPHATASE LIKE PROTEIN"/>
    <property type="match status" value="1"/>
</dbReference>
<dbReference type="AlphaFoldDB" id="A0AA49FJH4"/>
<proteinExistence type="predicted"/>
<reference evidence="2" key="1">
    <citation type="journal article" date="2023" name="Nat. Microbiol.">
        <title>Enrichment and characterization of a nitric oxide-reducing microbial community in a continuous bioreactor.</title>
        <authorList>
            <person name="Garrido-Amador P."/>
            <person name="Stortenbeker N."/>
            <person name="Wessels H.J.C.T."/>
            <person name="Speth D.R."/>
            <person name="Garcia-Heredia I."/>
            <person name="Kartal B."/>
        </authorList>
    </citation>
    <scope>NUCLEOTIDE SEQUENCE</scope>
    <source>
        <strain evidence="2">MAG1</strain>
    </source>
</reference>
<evidence type="ECO:0000256" key="1">
    <source>
        <dbReference type="SAM" id="Phobius"/>
    </source>
</evidence>
<dbReference type="InterPro" id="IPR051311">
    <property type="entry name" value="DedA_domain"/>
</dbReference>
<protein>
    <submittedName>
        <fullName evidence="2">DedA family protein</fullName>
    </submittedName>
</protein>
<feature type="transmembrane region" description="Helical" evidence="1">
    <location>
        <begin position="116"/>
        <end position="136"/>
    </location>
</feature>
<dbReference type="EMBL" id="CP107246">
    <property type="protein sequence ID" value="WIM04912.1"/>
    <property type="molecule type" value="Genomic_DNA"/>
</dbReference>
<sequence length="137" mass="14522">MEFLSSPEAGLWGLFLSSFLAATLLPGGSEAVLFAVLKAHPDRATAALLLATVGNTLGGMTTYWMGRLLPQRLPPERSTLARRWGAPVLLLAWAPVVGDALCAAAGWLRLPLFASVFWMALGKGARYVLVLVAVGAF</sequence>
<keyword evidence="1" id="KW-0472">Membrane</keyword>
<dbReference type="PANTHER" id="PTHR42709:SF4">
    <property type="entry name" value="INNER MEMBRANE PROTEIN YQAA"/>
    <property type="match status" value="1"/>
</dbReference>
<keyword evidence="1" id="KW-0812">Transmembrane</keyword>
<accession>A0AA49FJH4</accession>
<dbReference type="Proteomes" id="UP001234916">
    <property type="component" value="Chromosome"/>
</dbReference>